<proteinExistence type="predicted"/>
<protein>
    <submittedName>
        <fullName evidence="1">Uncharacterized protein</fullName>
    </submittedName>
</protein>
<accession>A0A5N7BLS8</accession>
<dbReference type="Proteomes" id="UP000326198">
    <property type="component" value="Unassembled WGS sequence"/>
</dbReference>
<gene>
    <name evidence="1" type="ORF">BDV26DRAFT_224066</name>
</gene>
<dbReference type="AlphaFoldDB" id="A0A5N7BLS8"/>
<organism evidence="1 2">
    <name type="scientific">Aspergillus bertholletiae</name>
    <dbReference type="NCBI Taxonomy" id="1226010"/>
    <lineage>
        <taxon>Eukaryota</taxon>
        <taxon>Fungi</taxon>
        <taxon>Dikarya</taxon>
        <taxon>Ascomycota</taxon>
        <taxon>Pezizomycotina</taxon>
        <taxon>Eurotiomycetes</taxon>
        <taxon>Eurotiomycetidae</taxon>
        <taxon>Eurotiales</taxon>
        <taxon>Aspergillaceae</taxon>
        <taxon>Aspergillus</taxon>
        <taxon>Aspergillus subgen. Circumdati</taxon>
    </lineage>
</organism>
<dbReference type="OrthoDB" id="3525430at2759"/>
<keyword evidence="2" id="KW-1185">Reference proteome</keyword>
<evidence type="ECO:0000313" key="1">
    <source>
        <dbReference type="EMBL" id="KAE8382751.1"/>
    </source>
</evidence>
<evidence type="ECO:0000313" key="2">
    <source>
        <dbReference type="Proteomes" id="UP000326198"/>
    </source>
</evidence>
<name>A0A5N7BLS8_9EURO</name>
<dbReference type="EMBL" id="ML736160">
    <property type="protein sequence ID" value="KAE8382751.1"/>
    <property type="molecule type" value="Genomic_DNA"/>
</dbReference>
<reference evidence="1 2" key="1">
    <citation type="submission" date="2019-04" db="EMBL/GenBank/DDBJ databases">
        <title>Friends and foes A comparative genomics studyof 23 Aspergillus species from section Flavi.</title>
        <authorList>
            <consortium name="DOE Joint Genome Institute"/>
            <person name="Kjaerbolling I."/>
            <person name="Vesth T."/>
            <person name="Frisvad J.C."/>
            <person name="Nybo J.L."/>
            <person name="Theobald S."/>
            <person name="Kildgaard S."/>
            <person name="Isbrandt T."/>
            <person name="Kuo A."/>
            <person name="Sato A."/>
            <person name="Lyhne E.K."/>
            <person name="Kogle M.E."/>
            <person name="Wiebenga A."/>
            <person name="Kun R.S."/>
            <person name="Lubbers R.J."/>
            <person name="Makela M.R."/>
            <person name="Barry K."/>
            <person name="Chovatia M."/>
            <person name="Clum A."/>
            <person name="Daum C."/>
            <person name="Haridas S."/>
            <person name="He G."/>
            <person name="LaButti K."/>
            <person name="Lipzen A."/>
            <person name="Mondo S."/>
            <person name="Riley R."/>
            <person name="Salamov A."/>
            <person name="Simmons B.A."/>
            <person name="Magnuson J.K."/>
            <person name="Henrissat B."/>
            <person name="Mortensen U.H."/>
            <person name="Larsen T.O."/>
            <person name="Devries R.P."/>
            <person name="Grigoriev I.V."/>
            <person name="Machida M."/>
            <person name="Baker S.E."/>
            <person name="Andersen M.R."/>
        </authorList>
    </citation>
    <scope>NUCLEOTIDE SEQUENCE [LARGE SCALE GENOMIC DNA]</scope>
    <source>
        <strain evidence="1 2">IBT 29228</strain>
    </source>
</reference>
<sequence>MESFDRVIASCSFRSTTQDTGNAVHSWEYWESLRSIVALDFETVGYDLVGRHISDGEYFDKACFCNAFTMDRDAEPCPGSGELDFTKERLWINAVCGSTSLPKNWTDTLRTTVFAYIPTEACHWPMSVADMPKQVIDLHHQCATDACEIDSSGYCKATRAVDRACFCRNIKYDSCGGSCREFEGRIDYIKWLHNVCGNVHDWHGLPDNWRQIHRGTGNMSLESVETRQLWFGWYSYLPCNSSQSGYRQRSNRTQLSLSLTLVALVCHSRTMISNFHSRYRVTLHIESIINSIPTSYIIYDHGSGFL</sequence>